<keyword evidence="1" id="KW-0812">Transmembrane</keyword>
<accession>A0A0T5PDW0</accession>
<keyword evidence="1" id="KW-0472">Membrane</keyword>
<protein>
    <submittedName>
        <fullName evidence="2">Uncharacterized protein</fullName>
    </submittedName>
</protein>
<keyword evidence="1" id="KW-1133">Transmembrane helix</keyword>
<name>A0A0T5PDW0_9RHOB</name>
<dbReference type="OrthoDB" id="7745622at2"/>
<evidence type="ECO:0000313" key="2">
    <source>
        <dbReference type="EMBL" id="KRS19151.1"/>
    </source>
</evidence>
<keyword evidence="4" id="KW-1185">Reference proteome</keyword>
<proteinExistence type="predicted"/>
<evidence type="ECO:0000313" key="4">
    <source>
        <dbReference type="Proteomes" id="UP000051401"/>
    </source>
</evidence>
<dbReference type="STRING" id="540747.SAMN04488031_10394"/>
<dbReference type="KEGG" id="rid:RIdsm_01681"/>
<dbReference type="Proteomes" id="UP000051401">
    <property type="component" value="Unassembled WGS sequence"/>
</dbReference>
<feature type="transmembrane region" description="Helical" evidence="1">
    <location>
        <begin position="26"/>
        <end position="43"/>
    </location>
</feature>
<sequence length="105" mass="12209">MDYIQKAQEKHQERPHAARAVRARRWSRRVFALLILVFLYAVWQDRALAPPIHDGMQKTVSLATGFVENSDDIRSYVKQTFGSSSGTSVEQQYDPITRWLLKWTS</sequence>
<evidence type="ECO:0000313" key="5">
    <source>
        <dbReference type="Proteomes" id="UP000325785"/>
    </source>
</evidence>
<dbReference type="PATRIC" id="fig|540747.5.peg.2721"/>
<dbReference type="Proteomes" id="UP000325785">
    <property type="component" value="Chromosome"/>
</dbReference>
<gene>
    <name evidence="3" type="ORF">RIdsm_01681</name>
    <name evidence="2" type="ORF">XM52_05695</name>
</gene>
<evidence type="ECO:0000313" key="3">
    <source>
        <dbReference type="EMBL" id="QEW25891.1"/>
    </source>
</evidence>
<evidence type="ECO:0000256" key="1">
    <source>
        <dbReference type="SAM" id="Phobius"/>
    </source>
</evidence>
<dbReference type="EMBL" id="LAXI01000002">
    <property type="protein sequence ID" value="KRS19151.1"/>
    <property type="molecule type" value="Genomic_DNA"/>
</dbReference>
<reference evidence="3 5" key="2">
    <citation type="submission" date="2018-08" db="EMBL/GenBank/DDBJ databases">
        <title>Genetic Globetrotter - A new plasmid hitch-hiking vast phylogenetic and geographic distances.</title>
        <authorList>
            <person name="Vollmers J."/>
            <person name="Petersen J."/>
        </authorList>
    </citation>
    <scope>NUCLEOTIDE SEQUENCE [LARGE SCALE GENOMIC DNA]</scope>
    <source>
        <strain evidence="3 5">DSM 26383</strain>
    </source>
</reference>
<organism evidence="2 4">
    <name type="scientific">Roseovarius indicus</name>
    <dbReference type="NCBI Taxonomy" id="540747"/>
    <lineage>
        <taxon>Bacteria</taxon>
        <taxon>Pseudomonadati</taxon>
        <taxon>Pseudomonadota</taxon>
        <taxon>Alphaproteobacteria</taxon>
        <taxon>Rhodobacterales</taxon>
        <taxon>Roseobacteraceae</taxon>
        <taxon>Roseovarius</taxon>
    </lineage>
</organism>
<dbReference type="RefSeq" id="WP_057814112.1">
    <property type="nucleotide sequence ID" value="NZ_CP031598.1"/>
</dbReference>
<reference evidence="2 4" key="1">
    <citation type="submission" date="2015-04" db="EMBL/GenBank/DDBJ databases">
        <title>The draft genome sequence of Roseovarius indicus B108T.</title>
        <authorList>
            <person name="Li G."/>
            <person name="Lai Q."/>
            <person name="Shao Z."/>
            <person name="Yan P."/>
        </authorList>
    </citation>
    <scope>NUCLEOTIDE SEQUENCE [LARGE SCALE GENOMIC DNA]</scope>
    <source>
        <strain evidence="2 4">B108</strain>
    </source>
</reference>
<dbReference type="AlphaFoldDB" id="A0A0T5PDW0"/>
<dbReference type="EMBL" id="CP031598">
    <property type="protein sequence ID" value="QEW25891.1"/>
    <property type="molecule type" value="Genomic_DNA"/>
</dbReference>